<evidence type="ECO:0000256" key="2">
    <source>
        <dbReference type="SAM" id="Phobius"/>
    </source>
</evidence>
<accession>A0A387HAU9</accession>
<reference evidence="3 4" key="1">
    <citation type="submission" date="2018-10" db="EMBL/GenBank/DDBJ databases">
        <title>Relationship between Morphology and Antimicrobial Activity in Streptomyces.</title>
        <authorList>
            <person name="Kang H.J."/>
            <person name="Kim S.B."/>
        </authorList>
    </citation>
    <scope>NUCLEOTIDE SEQUENCE [LARGE SCALE GENOMIC DNA]</scope>
    <source>
        <strain evidence="3 4">BH38</strain>
    </source>
</reference>
<sequence length="88" mass="9204">MPRHEFRPGRLVAGLALAATAVLFAGDAAGRWDTPSLVVIPLICGGLGVASLVSWIDYGVRRRRRRTRSASAESSGVPASTSGSQAIK</sequence>
<evidence type="ECO:0000256" key="1">
    <source>
        <dbReference type="SAM" id="MobiDB-lite"/>
    </source>
</evidence>
<dbReference type="Proteomes" id="UP000271554">
    <property type="component" value="Chromosome"/>
</dbReference>
<dbReference type="OrthoDB" id="4338664at2"/>
<keyword evidence="2" id="KW-0472">Membrane</keyword>
<dbReference type="AlphaFoldDB" id="A0A387HAU9"/>
<evidence type="ECO:0000313" key="4">
    <source>
        <dbReference type="Proteomes" id="UP000271554"/>
    </source>
</evidence>
<evidence type="ECO:0000313" key="3">
    <source>
        <dbReference type="EMBL" id="AYG80986.1"/>
    </source>
</evidence>
<gene>
    <name evidence="3" type="ORF">DWB77_03124</name>
</gene>
<dbReference type="EMBL" id="CP032698">
    <property type="protein sequence ID" value="AYG80986.1"/>
    <property type="molecule type" value="Genomic_DNA"/>
</dbReference>
<protein>
    <submittedName>
        <fullName evidence="3">Uncharacterized protein</fullName>
    </submittedName>
</protein>
<proteinExistence type="predicted"/>
<keyword evidence="2" id="KW-0812">Transmembrane</keyword>
<keyword evidence="2" id="KW-1133">Transmembrane helix</keyword>
<name>A0A387HAU9_9ACTN</name>
<feature type="transmembrane region" description="Helical" evidence="2">
    <location>
        <begin position="38"/>
        <end position="58"/>
    </location>
</feature>
<feature type="compositionally biased region" description="Polar residues" evidence="1">
    <location>
        <begin position="69"/>
        <end position="88"/>
    </location>
</feature>
<dbReference type="KEGG" id="shun:DWB77_03124"/>
<organism evidence="3 4">
    <name type="scientific">Streptomyces hundungensis</name>
    <dbReference type="NCBI Taxonomy" id="1077946"/>
    <lineage>
        <taxon>Bacteria</taxon>
        <taxon>Bacillati</taxon>
        <taxon>Actinomycetota</taxon>
        <taxon>Actinomycetes</taxon>
        <taxon>Kitasatosporales</taxon>
        <taxon>Streptomycetaceae</taxon>
        <taxon>Streptomyces</taxon>
    </lineage>
</organism>
<feature type="region of interest" description="Disordered" evidence="1">
    <location>
        <begin position="62"/>
        <end position="88"/>
    </location>
</feature>
<keyword evidence="4" id="KW-1185">Reference proteome</keyword>